<evidence type="ECO:0000313" key="1">
    <source>
        <dbReference type="EMBL" id="CAD6993017.1"/>
    </source>
</evidence>
<keyword evidence="2" id="KW-1185">Reference proteome</keyword>
<sequence>MRVFFGLLKNTEPSKVYDNQCLSSERYNENSIRGQGKFAVPSFEGMPSESTGAECKPSASLTQDSSVVNNQRLVKSGKDGSAQKVEVGKTAAALQLQLTEASSNLLHMQLISKLKYAVALKSNLFLTPATHLQNWRTSVVLAADALICNLHYYYCRYLESSYFAHILAPTPNLMSLSSSFGMWHAYCQQHTDFLLVLVHVLCVSNDDFASPYDTGIPPTNLVYKGQLQQTTYAQTQRFIAAYVNKSEIEAVIPSSLNAT</sequence>
<evidence type="ECO:0000313" key="2">
    <source>
        <dbReference type="Proteomes" id="UP000606786"/>
    </source>
</evidence>
<dbReference type="AlphaFoldDB" id="A0A811U4S8"/>
<protein>
    <submittedName>
        <fullName evidence="1">(Mediterranean fruit fly) hypothetical protein</fullName>
    </submittedName>
</protein>
<dbReference type="EMBL" id="CAJHJT010000001">
    <property type="protein sequence ID" value="CAD6993017.1"/>
    <property type="molecule type" value="Genomic_DNA"/>
</dbReference>
<dbReference type="Proteomes" id="UP000606786">
    <property type="component" value="Unassembled WGS sequence"/>
</dbReference>
<proteinExistence type="predicted"/>
<name>A0A811U4S8_CERCA</name>
<comment type="caution">
    <text evidence="1">The sequence shown here is derived from an EMBL/GenBank/DDBJ whole genome shotgun (WGS) entry which is preliminary data.</text>
</comment>
<reference evidence="1" key="1">
    <citation type="submission" date="2020-11" db="EMBL/GenBank/DDBJ databases">
        <authorList>
            <person name="Whitehead M."/>
        </authorList>
    </citation>
    <scope>NUCLEOTIDE SEQUENCE</scope>
    <source>
        <strain evidence="1">EGII</strain>
    </source>
</reference>
<accession>A0A811U4S8</accession>
<organism evidence="1 2">
    <name type="scientific">Ceratitis capitata</name>
    <name type="common">Mediterranean fruit fly</name>
    <name type="synonym">Tephritis capitata</name>
    <dbReference type="NCBI Taxonomy" id="7213"/>
    <lineage>
        <taxon>Eukaryota</taxon>
        <taxon>Metazoa</taxon>
        <taxon>Ecdysozoa</taxon>
        <taxon>Arthropoda</taxon>
        <taxon>Hexapoda</taxon>
        <taxon>Insecta</taxon>
        <taxon>Pterygota</taxon>
        <taxon>Neoptera</taxon>
        <taxon>Endopterygota</taxon>
        <taxon>Diptera</taxon>
        <taxon>Brachycera</taxon>
        <taxon>Muscomorpha</taxon>
        <taxon>Tephritoidea</taxon>
        <taxon>Tephritidae</taxon>
        <taxon>Ceratitis</taxon>
        <taxon>Ceratitis</taxon>
    </lineage>
</organism>
<gene>
    <name evidence="1" type="ORF">CCAP1982_LOCUS1852</name>
</gene>